<dbReference type="Proteomes" id="UP001485301">
    <property type="component" value="Chromosome"/>
</dbReference>
<name>A0ACD5BYT2_9SPHI</name>
<evidence type="ECO:0000313" key="1">
    <source>
        <dbReference type="EMBL" id="WZN54716.1"/>
    </source>
</evidence>
<dbReference type="EMBL" id="CP151087">
    <property type="protein sequence ID" value="WZN54716.1"/>
    <property type="molecule type" value="Genomic_DNA"/>
</dbReference>
<gene>
    <name evidence="1" type="ORF">AACH28_19030</name>
</gene>
<accession>A0ACD5BYT2</accession>
<keyword evidence="1" id="KW-0808">Transferase</keyword>
<evidence type="ECO:0000313" key="2">
    <source>
        <dbReference type="Proteomes" id="UP001485301"/>
    </source>
</evidence>
<keyword evidence="2" id="KW-1185">Reference proteome</keyword>
<sequence>MRILIIHTFYQDPGGEDTVFQQESSLLAQGHEVQTLTFQNKKGLQGALQTIGSFWNICAAQRVKKIIRAFKPDIVHVHNTHYAAGPIIVRTIAKLGVPQVMTLHNFRLLCPSATLYHHNRLFLDSLQEEFPWTAVRQKAFNNSIVKTFLLALNYWFHRKIGTWAKVNRYINLSSFAKNIFVESTLHLPPTKFEIKPNFVFPTTIAPEGPQAHFVYVGRLSDEKGILQLIDAFIGTDFQLAIIGGGPLENEVLRSIKHQANISYLGFKKRSEILPLIAKAQALLVPSICFEGMPITILEAYSVGTAVLCSNLGPLPELIIPGKTGQTFDPHNKNDIIQCLTEWSTKTTNEKDEIRKTCIAYYFSNFTPEINEAKLLAIYQDAIHDKNRINEYHRIR</sequence>
<keyword evidence="1" id="KW-0328">Glycosyltransferase</keyword>
<protein>
    <submittedName>
        <fullName evidence="1">Glycosyltransferase family 4 protein</fullName>
        <ecNumber evidence="1">2.4.-.-</ecNumber>
    </submittedName>
</protein>
<dbReference type="EC" id="2.4.-.-" evidence="1"/>
<reference evidence="1" key="1">
    <citation type="submission" date="2024-04" db="EMBL/GenBank/DDBJ databases">
        <title>Complete genome sequence of Sphingobacterium thalpophiium BAA-1094.</title>
        <authorList>
            <person name="Adaikpoh B.I."/>
        </authorList>
    </citation>
    <scope>NUCLEOTIDE SEQUENCE</scope>
    <source>
        <strain evidence="1">BAA-1094</strain>
    </source>
</reference>
<proteinExistence type="predicted"/>
<organism evidence="1 2">
    <name type="scientific">Sphingobacterium thalpophilum</name>
    <dbReference type="NCBI Taxonomy" id="259"/>
    <lineage>
        <taxon>Bacteria</taxon>
        <taxon>Pseudomonadati</taxon>
        <taxon>Bacteroidota</taxon>
        <taxon>Sphingobacteriia</taxon>
        <taxon>Sphingobacteriales</taxon>
        <taxon>Sphingobacteriaceae</taxon>
        <taxon>Sphingobacterium</taxon>
    </lineage>
</organism>